<accession>A0A0F8XUX3</accession>
<gene>
    <name evidence="1" type="ORF">LCGC14_2900460</name>
</gene>
<protein>
    <submittedName>
        <fullName evidence="1">Uncharacterized protein</fullName>
    </submittedName>
</protein>
<sequence length="188" mass="20101">MSLLENLTGEVGDKEAYLVDLNAKRAELSAEEKLFAEVYGGDSMQALMKRFGPKLAKYGAMFGLPTGLLAGAADPGAFSGVFDAVELGTFESLTLYADWSGKQVTAGLAVGVLRLCPHRSRIRRRIGTTHKFGPLGRSVSALGNATACKRPLSAVQPGQHIFDQQGRFVDDRLLGQLAQRRDNGCGDG</sequence>
<name>A0A0F8XUX3_9ZZZZ</name>
<evidence type="ECO:0000313" key="1">
    <source>
        <dbReference type="EMBL" id="KKK72778.1"/>
    </source>
</evidence>
<proteinExistence type="predicted"/>
<dbReference type="AlphaFoldDB" id="A0A0F8XUX3"/>
<feature type="non-terminal residue" evidence="1">
    <location>
        <position position="188"/>
    </location>
</feature>
<dbReference type="EMBL" id="LAZR01057087">
    <property type="protein sequence ID" value="KKK72778.1"/>
    <property type="molecule type" value="Genomic_DNA"/>
</dbReference>
<reference evidence="1" key="1">
    <citation type="journal article" date="2015" name="Nature">
        <title>Complex archaea that bridge the gap between prokaryotes and eukaryotes.</title>
        <authorList>
            <person name="Spang A."/>
            <person name="Saw J.H."/>
            <person name="Jorgensen S.L."/>
            <person name="Zaremba-Niedzwiedzka K."/>
            <person name="Martijn J."/>
            <person name="Lind A.E."/>
            <person name="van Eijk R."/>
            <person name="Schleper C."/>
            <person name="Guy L."/>
            <person name="Ettema T.J."/>
        </authorList>
    </citation>
    <scope>NUCLEOTIDE SEQUENCE</scope>
</reference>
<comment type="caution">
    <text evidence="1">The sequence shown here is derived from an EMBL/GenBank/DDBJ whole genome shotgun (WGS) entry which is preliminary data.</text>
</comment>
<organism evidence="1">
    <name type="scientific">marine sediment metagenome</name>
    <dbReference type="NCBI Taxonomy" id="412755"/>
    <lineage>
        <taxon>unclassified sequences</taxon>
        <taxon>metagenomes</taxon>
        <taxon>ecological metagenomes</taxon>
    </lineage>
</organism>